<reference evidence="1" key="1">
    <citation type="submission" date="2018-01" db="EMBL/GenBank/DDBJ databases">
        <authorList>
            <person name="Krukenberg V."/>
        </authorList>
    </citation>
    <scope>NUCLEOTIDE SEQUENCE</scope>
    <source>
        <strain evidence="1">E20ANME2</strain>
    </source>
</reference>
<accession>A0AC61L6Z9</accession>
<dbReference type="EMBL" id="PQXF01000002">
    <property type="protein sequence ID" value="PXF62003.1"/>
    <property type="molecule type" value="Genomic_DNA"/>
</dbReference>
<organism evidence="1 2">
    <name type="scientific">Candidatus Methanogaster sp</name>
    <dbReference type="NCBI Taxonomy" id="3386292"/>
    <lineage>
        <taxon>Archaea</taxon>
        <taxon>Methanobacteriati</taxon>
        <taxon>Methanobacteriota</taxon>
        <taxon>Stenosarchaea group</taxon>
        <taxon>Methanomicrobia</taxon>
        <taxon>Methanosarcinales</taxon>
        <taxon>ANME-2 cluster</taxon>
        <taxon>Candidatus Methanogasteraceae</taxon>
        <taxon>Candidatus Methanogaster</taxon>
    </lineage>
</organism>
<evidence type="ECO:0000313" key="2">
    <source>
        <dbReference type="Proteomes" id="UP000248329"/>
    </source>
</evidence>
<evidence type="ECO:0000313" key="1">
    <source>
        <dbReference type="EMBL" id="PXF62003.1"/>
    </source>
</evidence>
<sequence length="242" mass="27123">MDFEDLRNILAREQKSKLAKLEPDFYENVRAYLDGLRDEQKTASKMEAQLLADELETVENRLQRIFELRVGKIVNLASSNILAEIKGIKQDVGAMAPVERDMYDSVLASLRKGWSDIEKTVTCRSTLQTTEATGVTEAIEVIEESKEYVEPADEYAKDASEAREDIAIAPANHEDPGNGNLSDYTIVRVLRDVPTFMGADSHHYTLAKNDVVILPNLNANVLCKRRVVSPVTIKQTKGEVIR</sequence>
<comment type="caution">
    <text evidence="1">The sequence shown here is derived from an EMBL/GenBank/DDBJ whole genome shotgun (WGS) entry which is preliminary data.</text>
</comment>
<protein>
    <submittedName>
        <fullName evidence="1">Uncharacterized protein</fullName>
    </submittedName>
</protein>
<dbReference type="Proteomes" id="UP000248329">
    <property type="component" value="Unassembled WGS sequence"/>
</dbReference>
<name>A0AC61L6Z9_9EURY</name>
<gene>
    <name evidence="1" type="ORF">C4B59_01935</name>
</gene>
<proteinExistence type="predicted"/>